<evidence type="ECO:0000313" key="2">
    <source>
        <dbReference type="Proteomes" id="UP001181693"/>
    </source>
</evidence>
<proteinExistence type="predicted"/>
<gene>
    <name evidence="1" type="ORF">GDO54_008822</name>
</gene>
<comment type="caution">
    <text evidence="1">The sequence shown here is derived from an EMBL/GenBank/DDBJ whole genome shotgun (WGS) entry which is preliminary data.</text>
</comment>
<name>A0AAV3APK3_PYXAD</name>
<sequence length="124" mass="14370">MKNLIYILVLQQTAKPCILEGCCQADTKYIAYLVNVKEYNVKYHYCRNAKRVFQKEVLLGKRPVKLSYSVLMFWRSATFRAICKIKLVVEIKTDGSDKCGQLYIKTAKRLSSSSNKCHCRQTSF</sequence>
<dbReference type="AlphaFoldDB" id="A0AAV3APK3"/>
<organism evidence="1 2">
    <name type="scientific">Pyxicephalus adspersus</name>
    <name type="common">African bullfrog</name>
    <dbReference type="NCBI Taxonomy" id="30357"/>
    <lineage>
        <taxon>Eukaryota</taxon>
        <taxon>Metazoa</taxon>
        <taxon>Chordata</taxon>
        <taxon>Craniata</taxon>
        <taxon>Vertebrata</taxon>
        <taxon>Euteleostomi</taxon>
        <taxon>Amphibia</taxon>
        <taxon>Batrachia</taxon>
        <taxon>Anura</taxon>
        <taxon>Neobatrachia</taxon>
        <taxon>Ranoidea</taxon>
        <taxon>Pyxicephalidae</taxon>
        <taxon>Pyxicephalinae</taxon>
        <taxon>Pyxicephalus</taxon>
    </lineage>
</organism>
<keyword evidence="2" id="KW-1185">Reference proteome</keyword>
<protein>
    <submittedName>
        <fullName evidence="1">Uncharacterized protein</fullName>
    </submittedName>
</protein>
<dbReference type="EMBL" id="DYDO01000003">
    <property type="protein sequence ID" value="DBA28464.1"/>
    <property type="molecule type" value="Genomic_DNA"/>
</dbReference>
<reference evidence="1" key="1">
    <citation type="thesis" date="2020" institute="ProQuest LLC" country="789 East Eisenhower Parkway, Ann Arbor, MI, USA">
        <title>Comparative Genomics and Chromosome Evolution.</title>
        <authorList>
            <person name="Mudd A.B."/>
        </authorList>
    </citation>
    <scope>NUCLEOTIDE SEQUENCE</scope>
    <source>
        <strain evidence="1">1538</strain>
        <tissue evidence="1">Blood</tissue>
    </source>
</reference>
<accession>A0AAV3APK3</accession>
<evidence type="ECO:0000313" key="1">
    <source>
        <dbReference type="EMBL" id="DBA28464.1"/>
    </source>
</evidence>
<dbReference type="Proteomes" id="UP001181693">
    <property type="component" value="Unassembled WGS sequence"/>
</dbReference>